<dbReference type="AlphaFoldDB" id="A0A4C2ACY9"/>
<comment type="caution">
    <text evidence="1">The sequence shown here is derived from an EMBL/GenBank/DDBJ whole genome shotgun (WGS) entry which is preliminary data.</text>
</comment>
<dbReference type="OrthoDB" id="775972at2759"/>
<proteinExistence type="predicted"/>
<reference evidence="1 2" key="1">
    <citation type="journal article" date="2019" name="Commun. Biol.">
        <title>The bagworm genome reveals a unique fibroin gene that provides high tensile strength.</title>
        <authorList>
            <person name="Kono N."/>
            <person name="Nakamura H."/>
            <person name="Ohtoshi R."/>
            <person name="Tomita M."/>
            <person name="Numata K."/>
            <person name="Arakawa K."/>
        </authorList>
    </citation>
    <scope>NUCLEOTIDE SEQUENCE [LARGE SCALE GENOMIC DNA]</scope>
</reference>
<gene>
    <name evidence="1" type="ORF">EVAR_71116_1</name>
</gene>
<accession>A0A4C2ACY9</accession>
<organism evidence="1 2">
    <name type="scientific">Eumeta variegata</name>
    <name type="common">Bagworm moth</name>
    <name type="synonym">Eumeta japonica</name>
    <dbReference type="NCBI Taxonomy" id="151549"/>
    <lineage>
        <taxon>Eukaryota</taxon>
        <taxon>Metazoa</taxon>
        <taxon>Ecdysozoa</taxon>
        <taxon>Arthropoda</taxon>
        <taxon>Hexapoda</taxon>
        <taxon>Insecta</taxon>
        <taxon>Pterygota</taxon>
        <taxon>Neoptera</taxon>
        <taxon>Endopterygota</taxon>
        <taxon>Lepidoptera</taxon>
        <taxon>Glossata</taxon>
        <taxon>Ditrysia</taxon>
        <taxon>Tineoidea</taxon>
        <taxon>Psychidae</taxon>
        <taxon>Oiketicinae</taxon>
        <taxon>Eumeta</taxon>
    </lineage>
</organism>
<keyword evidence="2" id="KW-1185">Reference proteome</keyword>
<evidence type="ECO:0000313" key="2">
    <source>
        <dbReference type="Proteomes" id="UP000299102"/>
    </source>
</evidence>
<sequence>MNLFPGRVLGRCRVQPQPVARSEGCVFKSRRGHQCEFGWRRGAAREELCTRLDSIDRLKPRPAARNSKHIFVYADLKTCNKLFVRNDTVRKTLQPPYDGPFNIIKRLNFGLSFRLSLVAPSHVKHENTKRSS</sequence>
<dbReference type="EMBL" id="BGZK01003031">
    <property type="protein sequence ID" value="GBP97940.1"/>
    <property type="molecule type" value="Genomic_DNA"/>
</dbReference>
<name>A0A4C2ACY9_EUMVA</name>
<protein>
    <submittedName>
        <fullName evidence="1">Uncharacterized protein</fullName>
    </submittedName>
</protein>
<dbReference type="Proteomes" id="UP000299102">
    <property type="component" value="Unassembled WGS sequence"/>
</dbReference>
<evidence type="ECO:0000313" key="1">
    <source>
        <dbReference type="EMBL" id="GBP97940.1"/>
    </source>
</evidence>